<dbReference type="Proteomes" id="UP000317990">
    <property type="component" value="Unassembled WGS sequence"/>
</dbReference>
<name>A0A524RM35_9CHRO</name>
<dbReference type="EMBL" id="SRMO01000080">
    <property type="protein sequence ID" value="TGG91246.1"/>
    <property type="molecule type" value="Genomic_DNA"/>
</dbReference>
<sequence>MPLQTTSAALEVNQDSVSMLWERLGQSRHDPLSIDELQRHYSPALPLPLRTALAERLGMQEGRALHALLALHSRHGHQPELLLALGMTHQHEAWQRLHPLLSLDEGEIDHAVLLRSLACWGRRIDRSVIATALARPASDIRLAALELLTFHARLLSAEQLLELCAEPLDDLRPEVAIATLRLLQRRDEDVVVRRIAACICDRGVPPVCRVAIQALGCIGTEASAEALVECRLKLRDATLHQDLEHQIHAQFRHQQLMRNRLRQATAAALLSEAESLRLQNLLHRWS</sequence>
<dbReference type="InterPro" id="IPR016024">
    <property type="entry name" value="ARM-type_fold"/>
</dbReference>
<comment type="caution">
    <text evidence="1">The sequence shown here is derived from an EMBL/GenBank/DDBJ whole genome shotgun (WGS) entry which is preliminary data.</text>
</comment>
<reference evidence="1 2" key="1">
    <citation type="journal article" date="2019" name="mSystems">
        <title>Life at home and on the roam: Genomic adaptions reflect the dual lifestyle of an intracellular, facultative symbiont.</title>
        <authorList>
            <person name="Burgsdorf I."/>
        </authorList>
    </citation>
    <scope>NUCLEOTIDE SEQUENCE [LARGE SCALE GENOMIC DNA]</scope>
    <source>
        <strain evidence="1">277cV</strain>
    </source>
</reference>
<organism evidence="1 2">
    <name type="scientific">Aphanocapsa feldmannii 277cV</name>
    <dbReference type="NCBI Taxonomy" id="2507553"/>
    <lineage>
        <taxon>Bacteria</taxon>
        <taxon>Bacillati</taxon>
        <taxon>Cyanobacteriota</taxon>
        <taxon>Cyanophyceae</taxon>
        <taxon>Oscillatoriophycideae</taxon>
        <taxon>Chroococcales</taxon>
        <taxon>Microcystaceae</taxon>
        <taxon>Aphanocapsa</taxon>
    </lineage>
</organism>
<accession>A0A524RM35</accession>
<protein>
    <submittedName>
        <fullName evidence="1">HEAT repeat domain-containing protein</fullName>
    </submittedName>
</protein>
<gene>
    <name evidence="1" type="ORF">ERJ67_08345</name>
</gene>
<dbReference type="AlphaFoldDB" id="A0A524RM35"/>
<dbReference type="SUPFAM" id="SSF48371">
    <property type="entry name" value="ARM repeat"/>
    <property type="match status" value="1"/>
</dbReference>
<proteinExistence type="predicted"/>
<evidence type="ECO:0000313" key="2">
    <source>
        <dbReference type="Proteomes" id="UP000317990"/>
    </source>
</evidence>
<evidence type="ECO:0000313" key="1">
    <source>
        <dbReference type="EMBL" id="TGG91246.1"/>
    </source>
</evidence>